<name>A0A915NK04_9BILA</name>
<dbReference type="Proteomes" id="UP000887560">
    <property type="component" value="Unplaced"/>
</dbReference>
<organism evidence="2 3">
    <name type="scientific">Meloidogyne floridensis</name>
    <dbReference type="NCBI Taxonomy" id="298350"/>
    <lineage>
        <taxon>Eukaryota</taxon>
        <taxon>Metazoa</taxon>
        <taxon>Ecdysozoa</taxon>
        <taxon>Nematoda</taxon>
        <taxon>Chromadorea</taxon>
        <taxon>Rhabditida</taxon>
        <taxon>Tylenchina</taxon>
        <taxon>Tylenchomorpha</taxon>
        <taxon>Tylenchoidea</taxon>
        <taxon>Meloidogynidae</taxon>
        <taxon>Meloidogyninae</taxon>
        <taxon>Meloidogyne</taxon>
    </lineage>
</organism>
<dbReference type="AlphaFoldDB" id="A0A915NK04"/>
<dbReference type="InterPro" id="IPR000719">
    <property type="entry name" value="Prot_kinase_dom"/>
</dbReference>
<feature type="domain" description="Protein kinase" evidence="1">
    <location>
        <begin position="1"/>
        <end position="175"/>
    </location>
</feature>
<dbReference type="SUPFAM" id="SSF56112">
    <property type="entry name" value="Protein kinase-like (PK-like)"/>
    <property type="match status" value="1"/>
</dbReference>
<reference evidence="3" key="1">
    <citation type="submission" date="2022-11" db="UniProtKB">
        <authorList>
            <consortium name="WormBaseParasite"/>
        </authorList>
    </citation>
    <scope>IDENTIFICATION</scope>
</reference>
<dbReference type="GO" id="GO:0005737">
    <property type="term" value="C:cytoplasm"/>
    <property type="evidence" value="ECO:0007669"/>
    <property type="project" value="TreeGrafter"/>
</dbReference>
<evidence type="ECO:0000259" key="1">
    <source>
        <dbReference type="PROSITE" id="PS50011"/>
    </source>
</evidence>
<dbReference type="InterPro" id="IPR011009">
    <property type="entry name" value="Kinase-like_dom_sf"/>
</dbReference>
<dbReference type="PROSITE" id="PS50011">
    <property type="entry name" value="PROTEIN_KINASE_DOM"/>
    <property type="match status" value="1"/>
</dbReference>
<dbReference type="GO" id="GO:0044773">
    <property type="term" value="P:mitotic DNA damage checkpoint signaling"/>
    <property type="evidence" value="ECO:0007669"/>
    <property type="project" value="TreeGrafter"/>
</dbReference>
<evidence type="ECO:0000313" key="2">
    <source>
        <dbReference type="Proteomes" id="UP000887560"/>
    </source>
</evidence>
<sequence length="175" mass="19846">MYIAMELGGESLENYHHTHQNVDIYNILKGAARALEQFHRHAIHLDIKQSNFVVSLDQNNGNEIACKLIDFGTSVLLPNAGGARLNILAQMHKAPEIRNDRDDRQNNITPKVDVWAFGIMSCQQLHGRVGRVIRQQFLDDTCRNQDNNSNLDRIIKASICKPGILLDILNKHPIF</sequence>
<dbReference type="WBParaSite" id="scf7180000417944.g1918">
    <property type="protein sequence ID" value="scf7180000417944.g1918"/>
    <property type="gene ID" value="scf7180000417944.g1918"/>
</dbReference>
<dbReference type="PANTHER" id="PTHR44167">
    <property type="entry name" value="OVARIAN-SPECIFIC SERINE/THREONINE-PROTEIN KINASE LOK-RELATED"/>
    <property type="match status" value="1"/>
</dbReference>
<dbReference type="GO" id="GO:0004674">
    <property type="term" value="F:protein serine/threonine kinase activity"/>
    <property type="evidence" value="ECO:0007669"/>
    <property type="project" value="TreeGrafter"/>
</dbReference>
<dbReference type="PANTHER" id="PTHR44167:SF24">
    <property type="entry name" value="SERINE_THREONINE-PROTEIN KINASE CHK2"/>
    <property type="match status" value="1"/>
</dbReference>
<proteinExistence type="predicted"/>
<dbReference type="GO" id="GO:0005634">
    <property type="term" value="C:nucleus"/>
    <property type="evidence" value="ECO:0007669"/>
    <property type="project" value="TreeGrafter"/>
</dbReference>
<accession>A0A915NK04</accession>
<dbReference type="Pfam" id="PF00069">
    <property type="entry name" value="Pkinase"/>
    <property type="match status" value="1"/>
</dbReference>
<evidence type="ECO:0000313" key="3">
    <source>
        <dbReference type="WBParaSite" id="scf7180000417944.g1918"/>
    </source>
</evidence>
<dbReference type="Gene3D" id="1.10.510.10">
    <property type="entry name" value="Transferase(Phosphotransferase) domain 1"/>
    <property type="match status" value="1"/>
</dbReference>
<keyword evidence="2" id="KW-1185">Reference proteome</keyword>
<dbReference type="GO" id="GO:0005524">
    <property type="term" value="F:ATP binding"/>
    <property type="evidence" value="ECO:0007669"/>
    <property type="project" value="InterPro"/>
</dbReference>
<protein>
    <submittedName>
        <fullName evidence="3">Protein kinase domain-containing protein</fullName>
    </submittedName>
</protein>